<dbReference type="PROSITE" id="PS51084">
    <property type="entry name" value="HIT_2"/>
    <property type="match status" value="1"/>
</dbReference>
<evidence type="ECO:0000313" key="3">
    <source>
        <dbReference type="EMBL" id="MDF8265698.1"/>
    </source>
</evidence>
<gene>
    <name evidence="3" type="ORF">P4R38_15740</name>
</gene>
<dbReference type="PANTHER" id="PTHR23089">
    <property type="entry name" value="HISTIDINE TRIAD HIT PROTEIN"/>
    <property type="match status" value="1"/>
</dbReference>
<dbReference type="Pfam" id="PF01230">
    <property type="entry name" value="HIT"/>
    <property type="match status" value="1"/>
</dbReference>
<proteinExistence type="predicted"/>
<dbReference type="SUPFAM" id="SSF54197">
    <property type="entry name" value="HIT-like"/>
    <property type="match status" value="1"/>
</dbReference>
<dbReference type="EMBL" id="JAROAV010000038">
    <property type="protein sequence ID" value="MDF8265698.1"/>
    <property type="molecule type" value="Genomic_DNA"/>
</dbReference>
<name>A0ABT6C9W3_9MICO</name>
<dbReference type="InterPro" id="IPR036265">
    <property type="entry name" value="HIT-like_sf"/>
</dbReference>
<feature type="short sequence motif" description="Histidine triad motif" evidence="1">
    <location>
        <begin position="105"/>
        <end position="109"/>
    </location>
</feature>
<feature type="domain" description="HIT" evidence="2">
    <location>
        <begin position="11"/>
        <end position="116"/>
    </location>
</feature>
<evidence type="ECO:0000313" key="4">
    <source>
        <dbReference type="Proteomes" id="UP001528912"/>
    </source>
</evidence>
<dbReference type="Proteomes" id="UP001528912">
    <property type="component" value="Unassembled WGS sequence"/>
</dbReference>
<organism evidence="3 4">
    <name type="scientific">Luteipulveratus flavus</name>
    <dbReference type="NCBI Taxonomy" id="3031728"/>
    <lineage>
        <taxon>Bacteria</taxon>
        <taxon>Bacillati</taxon>
        <taxon>Actinomycetota</taxon>
        <taxon>Actinomycetes</taxon>
        <taxon>Micrococcales</taxon>
        <taxon>Dermacoccaceae</taxon>
        <taxon>Luteipulveratus</taxon>
    </lineage>
</organism>
<evidence type="ECO:0000256" key="1">
    <source>
        <dbReference type="PROSITE-ProRule" id="PRU00464"/>
    </source>
</evidence>
<evidence type="ECO:0000259" key="2">
    <source>
        <dbReference type="PROSITE" id="PS51084"/>
    </source>
</evidence>
<dbReference type="InterPro" id="IPR011146">
    <property type="entry name" value="HIT-like"/>
</dbReference>
<dbReference type="InterPro" id="IPR001310">
    <property type="entry name" value="Histidine_triad_HIT"/>
</dbReference>
<comment type="caution">
    <text evidence="3">The sequence shown here is derived from an EMBL/GenBank/DDBJ whole genome shotgun (WGS) entry which is preliminary data.</text>
</comment>
<keyword evidence="4" id="KW-1185">Reference proteome</keyword>
<protein>
    <submittedName>
        <fullName evidence="3">HIT family protein</fullName>
    </submittedName>
</protein>
<accession>A0ABT6C9W3</accession>
<dbReference type="RefSeq" id="WP_277193003.1">
    <property type="nucleotide sequence ID" value="NZ_JAROAV010000038.1"/>
</dbReference>
<dbReference type="Gene3D" id="3.30.428.10">
    <property type="entry name" value="HIT-like"/>
    <property type="match status" value="1"/>
</dbReference>
<sequence>MVQSAYDGTDFYCDVAIPDPAALDVVHEDADVLAYHHTRPYWQTHLVVVPKRHIRSLTDVPDGCADVLAALLRVVQQVARRVEQECGAASVMTNLGAYQDSEHLHVHVHSGPRLRE</sequence>
<reference evidence="3 4" key="1">
    <citation type="submission" date="2023-03" db="EMBL/GenBank/DDBJ databases">
        <title>YIM 133296 draft genome.</title>
        <authorList>
            <person name="Xiong L."/>
        </authorList>
    </citation>
    <scope>NUCLEOTIDE SEQUENCE [LARGE SCALE GENOMIC DNA]</scope>
    <source>
        <strain evidence="3 4">YIM 133296</strain>
    </source>
</reference>